<dbReference type="Proteomes" id="UP001218218">
    <property type="component" value="Unassembled WGS sequence"/>
</dbReference>
<keyword evidence="2" id="KW-1185">Reference proteome</keyword>
<feature type="non-terminal residue" evidence="1">
    <location>
        <position position="1"/>
    </location>
</feature>
<dbReference type="AlphaFoldDB" id="A0AAD6ZL27"/>
<comment type="caution">
    <text evidence="1">The sequence shown here is derived from an EMBL/GenBank/DDBJ whole genome shotgun (WGS) entry which is preliminary data.</text>
</comment>
<reference evidence="1" key="1">
    <citation type="submission" date="2023-03" db="EMBL/GenBank/DDBJ databases">
        <title>Massive genome expansion in bonnet fungi (Mycena s.s.) driven by repeated elements and novel gene families across ecological guilds.</title>
        <authorList>
            <consortium name="Lawrence Berkeley National Laboratory"/>
            <person name="Harder C.B."/>
            <person name="Miyauchi S."/>
            <person name="Viragh M."/>
            <person name="Kuo A."/>
            <person name="Thoen E."/>
            <person name="Andreopoulos B."/>
            <person name="Lu D."/>
            <person name="Skrede I."/>
            <person name="Drula E."/>
            <person name="Henrissat B."/>
            <person name="Morin E."/>
            <person name="Kohler A."/>
            <person name="Barry K."/>
            <person name="LaButti K."/>
            <person name="Morin E."/>
            <person name="Salamov A."/>
            <person name="Lipzen A."/>
            <person name="Mereny Z."/>
            <person name="Hegedus B."/>
            <person name="Baldrian P."/>
            <person name="Stursova M."/>
            <person name="Weitz H."/>
            <person name="Taylor A."/>
            <person name="Grigoriev I.V."/>
            <person name="Nagy L.G."/>
            <person name="Martin F."/>
            <person name="Kauserud H."/>
        </authorList>
    </citation>
    <scope>NUCLEOTIDE SEQUENCE</scope>
    <source>
        <strain evidence="1">CBHHK002</strain>
    </source>
</reference>
<dbReference type="EMBL" id="JARIHO010000041">
    <property type="protein sequence ID" value="KAJ7327601.1"/>
    <property type="molecule type" value="Genomic_DNA"/>
</dbReference>
<proteinExistence type="predicted"/>
<protein>
    <submittedName>
        <fullName evidence="1">Uncharacterized protein</fullName>
    </submittedName>
</protein>
<sequence>ISTLNLAFLVPSDHLDLSRRKFPQIFFAKRRAQTQLNYEQLKKTSLSPFPPACTGFLHYYRDQGTAPLEGSVRFRVISWNAPSSFQHDYDLLSPSGLPWQVTL</sequence>
<name>A0AAD6ZL27_9AGAR</name>
<gene>
    <name evidence="1" type="ORF">DFH08DRAFT_664468</name>
</gene>
<feature type="non-terminal residue" evidence="1">
    <location>
        <position position="103"/>
    </location>
</feature>
<evidence type="ECO:0000313" key="1">
    <source>
        <dbReference type="EMBL" id="KAJ7327601.1"/>
    </source>
</evidence>
<accession>A0AAD6ZL27</accession>
<organism evidence="1 2">
    <name type="scientific">Mycena albidolilacea</name>
    <dbReference type="NCBI Taxonomy" id="1033008"/>
    <lineage>
        <taxon>Eukaryota</taxon>
        <taxon>Fungi</taxon>
        <taxon>Dikarya</taxon>
        <taxon>Basidiomycota</taxon>
        <taxon>Agaricomycotina</taxon>
        <taxon>Agaricomycetes</taxon>
        <taxon>Agaricomycetidae</taxon>
        <taxon>Agaricales</taxon>
        <taxon>Marasmiineae</taxon>
        <taxon>Mycenaceae</taxon>
        <taxon>Mycena</taxon>
    </lineage>
</organism>
<evidence type="ECO:0000313" key="2">
    <source>
        <dbReference type="Proteomes" id="UP001218218"/>
    </source>
</evidence>